<dbReference type="Pfam" id="PF00005">
    <property type="entry name" value="ABC_tran"/>
    <property type="match status" value="1"/>
</dbReference>
<dbReference type="InterPro" id="IPR011527">
    <property type="entry name" value="ABC1_TM_dom"/>
</dbReference>
<evidence type="ECO:0000313" key="13">
    <source>
        <dbReference type="Proteomes" id="UP000288227"/>
    </source>
</evidence>
<feature type="transmembrane region" description="Helical" evidence="8">
    <location>
        <begin position="398"/>
        <end position="419"/>
    </location>
</feature>
<feature type="transmembrane region" description="Helical" evidence="8">
    <location>
        <begin position="175"/>
        <end position="200"/>
    </location>
</feature>
<dbReference type="PANTHER" id="PTHR43394">
    <property type="entry name" value="ATP-DEPENDENT PERMEASE MDL1, MITOCHONDRIAL"/>
    <property type="match status" value="1"/>
</dbReference>
<dbReference type="CDD" id="cd18570">
    <property type="entry name" value="ABC_6TM_PCAT1_LagD_like"/>
    <property type="match status" value="1"/>
</dbReference>
<dbReference type="GO" id="GO:0005524">
    <property type="term" value="F:ATP binding"/>
    <property type="evidence" value="ECO:0007669"/>
    <property type="project" value="UniProtKB-KW"/>
</dbReference>
<dbReference type="PANTHER" id="PTHR43394:SF1">
    <property type="entry name" value="ATP-BINDING CASSETTE SUB-FAMILY B MEMBER 10, MITOCHONDRIAL"/>
    <property type="match status" value="1"/>
</dbReference>
<dbReference type="PROSITE" id="PS50990">
    <property type="entry name" value="PEPTIDASE_C39"/>
    <property type="match status" value="1"/>
</dbReference>
<feature type="domain" description="Peptidase C39" evidence="11">
    <location>
        <begin position="18"/>
        <end position="143"/>
    </location>
</feature>
<keyword evidence="3" id="KW-0547">Nucleotide-binding</keyword>
<name>A0A401U921_9BACT</name>
<evidence type="ECO:0000259" key="9">
    <source>
        <dbReference type="PROSITE" id="PS50893"/>
    </source>
</evidence>
<evidence type="ECO:0000256" key="8">
    <source>
        <dbReference type="SAM" id="Phobius"/>
    </source>
</evidence>
<evidence type="ECO:0000256" key="4">
    <source>
        <dbReference type="ARBA" id="ARBA00022801"/>
    </source>
</evidence>
<gene>
    <name evidence="12" type="ORF">SanaruYs_16020</name>
</gene>
<dbReference type="GO" id="GO:0016887">
    <property type="term" value="F:ATP hydrolysis activity"/>
    <property type="evidence" value="ECO:0007669"/>
    <property type="project" value="InterPro"/>
</dbReference>
<dbReference type="EMBL" id="BHXQ01000003">
    <property type="protein sequence ID" value="GCC51377.1"/>
    <property type="molecule type" value="Genomic_DNA"/>
</dbReference>
<dbReference type="Gene3D" id="3.90.70.10">
    <property type="entry name" value="Cysteine proteinases"/>
    <property type="match status" value="1"/>
</dbReference>
<reference evidence="12 13" key="1">
    <citation type="submission" date="2018-11" db="EMBL/GenBank/DDBJ databases">
        <title>Chryseotalea sanarue gen. nov., sp., nov., a member of the family Cytophagaceae, isolated from a brackish lake in Hamamatsu Japan.</title>
        <authorList>
            <person name="Maejima Y."/>
            <person name="Iino T."/>
            <person name="Muraguchi Y."/>
            <person name="Fukuda K."/>
            <person name="Ohkuma M."/>
            <person name="Moriuchi R."/>
            <person name="Dohra H."/>
            <person name="Kimbara K."/>
            <person name="Shintani M."/>
        </authorList>
    </citation>
    <scope>NUCLEOTIDE SEQUENCE [LARGE SCALE GENOMIC DNA]</scope>
    <source>
        <strain evidence="12 13">Ys</strain>
    </source>
</reference>
<dbReference type="GO" id="GO:0008233">
    <property type="term" value="F:peptidase activity"/>
    <property type="evidence" value="ECO:0007669"/>
    <property type="project" value="InterPro"/>
</dbReference>
<dbReference type="Pfam" id="PF00664">
    <property type="entry name" value="ABC_membrane"/>
    <property type="match status" value="1"/>
</dbReference>
<keyword evidence="4" id="KW-0378">Hydrolase</keyword>
<accession>A0A401U921</accession>
<dbReference type="InterPro" id="IPR003593">
    <property type="entry name" value="AAA+_ATPase"/>
</dbReference>
<evidence type="ECO:0000256" key="5">
    <source>
        <dbReference type="ARBA" id="ARBA00022840"/>
    </source>
</evidence>
<dbReference type="Gene3D" id="1.20.1560.10">
    <property type="entry name" value="ABC transporter type 1, transmembrane domain"/>
    <property type="match status" value="1"/>
</dbReference>
<protein>
    <submittedName>
        <fullName evidence="12">Peptidase domain-containing ABC transporter</fullName>
    </submittedName>
</protein>
<dbReference type="SMART" id="SM00382">
    <property type="entry name" value="AAA"/>
    <property type="match status" value="1"/>
</dbReference>
<keyword evidence="13" id="KW-1185">Reference proteome</keyword>
<dbReference type="GO" id="GO:0015421">
    <property type="term" value="F:ABC-type oligopeptide transporter activity"/>
    <property type="evidence" value="ECO:0007669"/>
    <property type="project" value="TreeGrafter"/>
</dbReference>
<sequence>MIFSNHLNNLHRKTFKRQQGKADCGIACLASVISYYHGNQSLERLRELSGTSKQGTTLLGLYQAATQLGFKAEGYEAESVEKLNEIDKPVILHVLINNNLHHYFVFYGFDKKGRAIIGDPAIGIVYYSKNDLNTVWKSKALLKLTPTVSFEKSITKHQVKKEWIYTLLREDIRMLLVSLSIGLILSTLSLTMVIFSQRLIDNILPSKNKENLVLGIVIVALLLFFRNLLAYFRGKLLLQQSINFNNRIVNTFFSKLLRLPKSFFDTRKIGELIARLNDTRRIQSTISSITGNVIIDLLIVIILFLSVFFYSINIGLLLLGSLPFYVVLVISFNKRIVSSQKSVMHQYAETESNYVDTILGISSIKSNNREHFFEVKSQRIYTLYQEKVLSLGKLNLRFGLFSEFISVGITFLVLLWSAHMAFSEIIKIGEMMAILSISSSIIPAINRLVIANTQIQEALIAFDRMYEFASIKPEYSSHISKFDSAEKEANLTITNLSYRFAGRDQLLKNISLQINTGKITVLMGESGSGKSTLLQIIQKFYKPESGTILFNNQLFQEVSFNYWRSLIGVVPQNIKIFNGDLLYNITLSDNPDDHKSALLVCHETKLDVYFNLFPQGYQTILGEEGVNISGGQSQILALARALFRKPKLLILDEATSAMDRKTENNILQLILSLKCNLAILLVTHRIKIAQIADQIYILEKGEISIQGTFDELIKTDYFLNEIPIVNSLFN</sequence>
<evidence type="ECO:0000259" key="10">
    <source>
        <dbReference type="PROSITE" id="PS50929"/>
    </source>
</evidence>
<evidence type="ECO:0000256" key="7">
    <source>
        <dbReference type="ARBA" id="ARBA00023136"/>
    </source>
</evidence>
<feature type="transmembrane region" description="Helical" evidence="8">
    <location>
        <begin position="289"/>
        <end position="308"/>
    </location>
</feature>
<dbReference type="InterPro" id="IPR039421">
    <property type="entry name" value="Type_1_exporter"/>
</dbReference>
<dbReference type="Gene3D" id="3.40.50.300">
    <property type="entry name" value="P-loop containing nucleotide triphosphate hydrolases"/>
    <property type="match status" value="1"/>
</dbReference>
<dbReference type="PROSITE" id="PS50929">
    <property type="entry name" value="ABC_TM1F"/>
    <property type="match status" value="1"/>
</dbReference>
<dbReference type="Proteomes" id="UP000288227">
    <property type="component" value="Unassembled WGS sequence"/>
</dbReference>
<evidence type="ECO:0000313" key="12">
    <source>
        <dbReference type="EMBL" id="GCC51377.1"/>
    </source>
</evidence>
<proteinExistence type="predicted"/>
<dbReference type="PROSITE" id="PS50893">
    <property type="entry name" value="ABC_TRANSPORTER_2"/>
    <property type="match status" value="1"/>
</dbReference>
<feature type="domain" description="ABC transmembrane type-1" evidence="10">
    <location>
        <begin position="176"/>
        <end position="457"/>
    </location>
</feature>
<dbReference type="InterPro" id="IPR036640">
    <property type="entry name" value="ABC1_TM_sf"/>
</dbReference>
<dbReference type="Pfam" id="PF03412">
    <property type="entry name" value="Peptidase_C39"/>
    <property type="match status" value="1"/>
</dbReference>
<evidence type="ECO:0000256" key="6">
    <source>
        <dbReference type="ARBA" id="ARBA00022989"/>
    </source>
</evidence>
<dbReference type="GO" id="GO:0005886">
    <property type="term" value="C:plasma membrane"/>
    <property type="evidence" value="ECO:0007669"/>
    <property type="project" value="UniProtKB-SubCell"/>
</dbReference>
<keyword evidence="6 8" id="KW-1133">Transmembrane helix</keyword>
<organism evidence="12 13">
    <name type="scientific">Chryseotalea sanaruensis</name>
    <dbReference type="NCBI Taxonomy" id="2482724"/>
    <lineage>
        <taxon>Bacteria</taxon>
        <taxon>Pseudomonadati</taxon>
        <taxon>Bacteroidota</taxon>
        <taxon>Cytophagia</taxon>
        <taxon>Cytophagales</taxon>
        <taxon>Chryseotaleaceae</taxon>
        <taxon>Chryseotalea</taxon>
    </lineage>
</organism>
<dbReference type="CDD" id="cd03228">
    <property type="entry name" value="ABCC_MRP_Like"/>
    <property type="match status" value="1"/>
</dbReference>
<keyword evidence="5" id="KW-0067">ATP-binding</keyword>
<evidence type="ECO:0000259" key="11">
    <source>
        <dbReference type="PROSITE" id="PS50990"/>
    </source>
</evidence>
<keyword evidence="2 8" id="KW-0812">Transmembrane</keyword>
<comment type="caution">
    <text evidence="12">The sequence shown here is derived from an EMBL/GenBank/DDBJ whole genome shotgun (WGS) entry which is preliminary data.</text>
</comment>
<dbReference type="GO" id="GO:0006508">
    <property type="term" value="P:proteolysis"/>
    <property type="evidence" value="ECO:0007669"/>
    <property type="project" value="InterPro"/>
</dbReference>
<dbReference type="InterPro" id="IPR003439">
    <property type="entry name" value="ABC_transporter-like_ATP-bd"/>
</dbReference>
<evidence type="ECO:0000256" key="2">
    <source>
        <dbReference type="ARBA" id="ARBA00022692"/>
    </source>
</evidence>
<dbReference type="SUPFAM" id="SSF90123">
    <property type="entry name" value="ABC transporter transmembrane region"/>
    <property type="match status" value="1"/>
</dbReference>
<comment type="subcellular location">
    <subcellularLocation>
        <location evidence="1">Cell membrane</location>
        <topology evidence="1">Multi-pass membrane protein</topology>
    </subcellularLocation>
</comment>
<evidence type="ECO:0000256" key="1">
    <source>
        <dbReference type="ARBA" id="ARBA00004651"/>
    </source>
</evidence>
<dbReference type="InterPro" id="IPR005074">
    <property type="entry name" value="Peptidase_C39"/>
</dbReference>
<keyword evidence="7 8" id="KW-0472">Membrane</keyword>
<evidence type="ECO:0000256" key="3">
    <source>
        <dbReference type="ARBA" id="ARBA00022741"/>
    </source>
</evidence>
<feature type="transmembrane region" description="Helical" evidence="8">
    <location>
        <begin position="314"/>
        <end position="332"/>
    </location>
</feature>
<feature type="domain" description="ABC transporter" evidence="9">
    <location>
        <begin position="491"/>
        <end position="725"/>
    </location>
</feature>
<dbReference type="AlphaFoldDB" id="A0A401U921"/>
<dbReference type="SUPFAM" id="SSF52540">
    <property type="entry name" value="P-loop containing nucleoside triphosphate hydrolases"/>
    <property type="match status" value="1"/>
</dbReference>
<dbReference type="InterPro" id="IPR027417">
    <property type="entry name" value="P-loop_NTPase"/>
</dbReference>
<feature type="transmembrane region" description="Helical" evidence="8">
    <location>
        <begin position="212"/>
        <end position="232"/>
    </location>
</feature>